<dbReference type="EMBL" id="JARKIE010000249">
    <property type="protein sequence ID" value="KAJ7661663.1"/>
    <property type="molecule type" value="Genomic_DNA"/>
</dbReference>
<keyword evidence="1" id="KW-0539">Nucleus</keyword>
<dbReference type="GO" id="GO:0003677">
    <property type="term" value="F:DNA binding"/>
    <property type="evidence" value="ECO:0007669"/>
    <property type="project" value="InterPro"/>
</dbReference>
<dbReference type="InterPro" id="IPR007219">
    <property type="entry name" value="XnlR_reg_dom"/>
</dbReference>
<feature type="domain" description="Xylanolytic transcriptional activator regulatory" evidence="2">
    <location>
        <begin position="326"/>
        <end position="397"/>
    </location>
</feature>
<dbReference type="PANTHER" id="PTHR46910">
    <property type="entry name" value="TRANSCRIPTION FACTOR PDR1"/>
    <property type="match status" value="1"/>
</dbReference>
<proteinExistence type="predicted"/>
<evidence type="ECO:0000259" key="2">
    <source>
        <dbReference type="SMART" id="SM00906"/>
    </source>
</evidence>
<evidence type="ECO:0000313" key="4">
    <source>
        <dbReference type="Proteomes" id="UP001221757"/>
    </source>
</evidence>
<dbReference type="SMART" id="SM00906">
    <property type="entry name" value="Fungal_trans"/>
    <property type="match status" value="1"/>
</dbReference>
<sequence>MPGGRCSHCIKFDSECTHANQTAAKVGSVEAESPANLQTKLITQQLLKSTFPHDNSEAAVHVAAIVISEATVHILEEADLRQVLLDVALYARHLEQELTFLRHSFLPPDSPDSTNQGAIDDDDDIFFNGPLAETFERFGLESYRNRYFGKSSHIELIKTAMNVGQNFNDDEFQKQAFQEGLAKRSQFWRSPWEHADLAPKNVLPPFIFPDPDLLRSLVSDYFAHVNILLCLLHRPTFERGISAGLHFEDRRFGATVLAVCALAAKYSDDPRVLLDGTNTQLSAGWKYFRQLQLIGTGLEHAGTLYEVQLICLTIHFLLGSSAPDPSWFLGGAGLRFVQDVGAHRRNRHKDKMLDEQWKRAYWQLICIDTLASAFCGRPRATCSDDYDVDYPIECDDEYWETPDPDMAFKQPPEKPSALSFTVAYVKLIEIMGTAQKTIYCVRKENKPEGWTQTVVAELDSALNAWVDAIPEHLRWDPHMQHPVFAAQSSALYACYYHVQIHVHRIFIVAAHKGPEPPIPISTSGVRTRSGAAPPNFSSTDGAQNYPSLAICANAARACSHVMDVAVRRGFVYTPHVLNALCDAGVVLLLNVWGGREGGLSTDPQNCLQDLETCLRLFGMYELRWQTAGRRKDILAELLRATKIDRRFVPNRLKRTLDSLDFGLEDDYCGEPSTSDDVAELSPSSGAGVNHFPLVRPGLSSGFSIADIDPLFTLPKYTEDLGRLPVYEPFHWMKDPPVDLACWDENVEIRVGDPVFVGAGIFNGTHDWNEWDRDITNIEELVHALDGRNMDARLDLG</sequence>
<accession>A0AAD7G5H0</accession>
<evidence type="ECO:0000256" key="1">
    <source>
        <dbReference type="ARBA" id="ARBA00023242"/>
    </source>
</evidence>
<comment type="caution">
    <text evidence="3">The sequence shown here is derived from an EMBL/GenBank/DDBJ whole genome shotgun (WGS) entry which is preliminary data.</text>
</comment>
<dbReference type="Pfam" id="PF04082">
    <property type="entry name" value="Fungal_trans"/>
    <property type="match status" value="1"/>
</dbReference>
<dbReference type="AlphaFoldDB" id="A0AAD7G5H0"/>
<evidence type="ECO:0000313" key="3">
    <source>
        <dbReference type="EMBL" id="KAJ7661663.1"/>
    </source>
</evidence>
<dbReference type="GO" id="GO:0008270">
    <property type="term" value="F:zinc ion binding"/>
    <property type="evidence" value="ECO:0007669"/>
    <property type="project" value="InterPro"/>
</dbReference>
<dbReference type="Proteomes" id="UP001221757">
    <property type="component" value="Unassembled WGS sequence"/>
</dbReference>
<dbReference type="PANTHER" id="PTHR46910:SF38">
    <property type="entry name" value="ZN(2)-C6 FUNGAL-TYPE DOMAIN-CONTAINING PROTEIN"/>
    <property type="match status" value="1"/>
</dbReference>
<keyword evidence="4" id="KW-1185">Reference proteome</keyword>
<dbReference type="InterPro" id="IPR050987">
    <property type="entry name" value="AtrR-like"/>
</dbReference>
<dbReference type="GO" id="GO:0003700">
    <property type="term" value="F:DNA-binding transcription factor activity"/>
    <property type="evidence" value="ECO:0007669"/>
    <property type="project" value="InterPro"/>
</dbReference>
<reference evidence="3" key="1">
    <citation type="submission" date="2023-03" db="EMBL/GenBank/DDBJ databases">
        <title>Massive genome expansion in bonnet fungi (Mycena s.s.) driven by repeated elements and novel gene families across ecological guilds.</title>
        <authorList>
            <consortium name="Lawrence Berkeley National Laboratory"/>
            <person name="Harder C.B."/>
            <person name="Miyauchi S."/>
            <person name="Viragh M."/>
            <person name="Kuo A."/>
            <person name="Thoen E."/>
            <person name="Andreopoulos B."/>
            <person name="Lu D."/>
            <person name="Skrede I."/>
            <person name="Drula E."/>
            <person name="Henrissat B."/>
            <person name="Morin E."/>
            <person name="Kohler A."/>
            <person name="Barry K."/>
            <person name="LaButti K."/>
            <person name="Morin E."/>
            <person name="Salamov A."/>
            <person name="Lipzen A."/>
            <person name="Mereny Z."/>
            <person name="Hegedus B."/>
            <person name="Baldrian P."/>
            <person name="Stursova M."/>
            <person name="Weitz H."/>
            <person name="Taylor A."/>
            <person name="Grigoriev I.V."/>
            <person name="Nagy L.G."/>
            <person name="Martin F."/>
            <person name="Kauserud H."/>
        </authorList>
    </citation>
    <scope>NUCLEOTIDE SEQUENCE</scope>
    <source>
        <strain evidence="3">CBHHK067</strain>
    </source>
</reference>
<name>A0AAD7G5H0_MYCRO</name>
<organism evidence="3 4">
    <name type="scientific">Mycena rosella</name>
    <name type="common">Pink bonnet</name>
    <name type="synonym">Agaricus rosellus</name>
    <dbReference type="NCBI Taxonomy" id="1033263"/>
    <lineage>
        <taxon>Eukaryota</taxon>
        <taxon>Fungi</taxon>
        <taxon>Dikarya</taxon>
        <taxon>Basidiomycota</taxon>
        <taxon>Agaricomycotina</taxon>
        <taxon>Agaricomycetes</taxon>
        <taxon>Agaricomycetidae</taxon>
        <taxon>Agaricales</taxon>
        <taxon>Marasmiineae</taxon>
        <taxon>Mycenaceae</taxon>
        <taxon>Mycena</taxon>
    </lineage>
</organism>
<dbReference type="CDD" id="cd12148">
    <property type="entry name" value="fungal_TF_MHR"/>
    <property type="match status" value="1"/>
</dbReference>
<dbReference type="GO" id="GO:0006351">
    <property type="term" value="P:DNA-templated transcription"/>
    <property type="evidence" value="ECO:0007669"/>
    <property type="project" value="InterPro"/>
</dbReference>
<protein>
    <submittedName>
        <fullName evidence="3">Fungal-specific transcription factor domain-containing protein</fullName>
    </submittedName>
</protein>
<gene>
    <name evidence="3" type="ORF">B0H17DRAFT_1337183</name>
</gene>